<feature type="domain" description="ORC1/DEAH AAA+ ATPase" evidence="1">
    <location>
        <begin position="26"/>
        <end position="132"/>
    </location>
</feature>
<dbReference type="InterPro" id="IPR027417">
    <property type="entry name" value="P-loop_NTPase"/>
</dbReference>
<dbReference type="Proteomes" id="UP000294801">
    <property type="component" value="Unassembled WGS sequence"/>
</dbReference>
<dbReference type="InterPro" id="IPR049945">
    <property type="entry name" value="AAA_22"/>
</dbReference>
<organism evidence="2 3">
    <name type="scientific">Gulbenkiania mobilis</name>
    <dbReference type="NCBI Taxonomy" id="397457"/>
    <lineage>
        <taxon>Bacteria</taxon>
        <taxon>Pseudomonadati</taxon>
        <taxon>Pseudomonadota</taxon>
        <taxon>Betaproteobacteria</taxon>
        <taxon>Neisseriales</taxon>
        <taxon>Chromobacteriaceae</taxon>
        <taxon>Gulbenkiania</taxon>
    </lineage>
</organism>
<evidence type="ECO:0000313" key="3">
    <source>
        <dbReference type="Proteomes" id="UP000294801"/>
    </source>
</evidence>
<sequence length="239" mass="26286">MEVRDTRFVKEALAVARLALEADNPIAEITGGTGSGKSTAAKRIVEVLGAKRIACWDGISRHQLLKKAAEALGIEGTGAVDRLLMDAVEEGAARRMLVVDEANKLNWRALEALRYLADECNVAVVLVGTEFYERQFTGARTRELLLQLGRRIGAKRSRMGHLDRAETYSHILKPVCGDCADKEIVTKFWHGCRKGNWGDGMELAQECRRLMAVHELPALNAAVLDAALAWTANRHAVEV</sequence>
<reference evidence="2 3" key="1">
    <citation type="submission" date="2019-03" db="EMBL/GenBank/DDBJ databases">
        <title>Genomic Encyclopedia of Type Strains, Phase IV (KMG-IV): sequencing the most valuable type-strain genomes for metagenomic binning, comparative biology and taxonomic classification.</title>
        <authorList>
            <person name="Goeker M."/>
        </authorList>
    </citation>
    <scope>NUCLEOTIDE SEQUENCE [LARGE SCALE GENOMIC DNA]</scope>
    <source>
        <strain evidence="2 3">DSM 18507</strain>
    </source>
</reference>
<comment type="caution">
    <text evidence="2">The sequence shown here is derived from an EMBL/GenBank/DDBJ whole genome shotgun (WGS) entry which is preliminary data.</text>
</comment>
<evidence type="ECO:0000259" key="1">
    <source>
        <dbReference type="Pfam" id="PF13401"/>
    </source>
</evidence>
<dbReference type="Pfam" id="PF13401">
    <property type="entry name" value="AAA_22"/>
    <property type="match status" value="1"/>
</dbReference>
<dbReference type="InterPro" id="IPR052026">
    <property type="entry name" value="ExeA_AAA_ATPase_DNA-bind"/>
</dbReference>
<accession>A0ABY2CW13</accession>
<protein>
    <submittedName>
        <fullName evidence="2">AAA domain-containing protein</fullName>
    </submittedName>
</protein>
<dbReference type="PANTHER" id="PTHR35894">
    <property type="entry name" value="GENERAL SECRETION PATHWAY PROTEIN A-RELATED"/>
    <property type="match status" value="1"/>
</dbReference>
<gene>
    <name evidence="2" type="ORF">EV669_105147</name>
</gene>
<proteinExistence type="predicted"/>
<dbReference type="Gene3D" id="3.40.50.300">
    <property type="entry name" value="P-loop containing nucleotide triphosphate hydrolases"/>
    <property type="match status" value="1"/>
</dbReference>
<name>A0ABY2CW13_GULMO</name>
<evidence type="ECO:0000313" key="2">
    <source>
        <dbReference type="EMBL" id="TCW31446.1"/>
    </source>
</evidence>
<dbReference type="EMBL" id="SMDA01000005">
    <property type="protein sequence ID" value="TCW31446.1"/>
    <property type="molecule type" value="Genomic_DNA"/>
</dbReference>
<dbReference type="PANTHER" id="PTHR35894:SF1">
    <property type="entry name" value="PHOSPHORIBULOKINASE _ URIDINE KINASE FAMILY"/>
    <property type="match status" value="1"/>
</dbReference>
<dbReference type="RefSeq" id="WP_132098504.1">
    <property type="nucleotide sequence ID" value="NZ_SMDA01000005.1"/>
</dbReference>
<keyword evidence="3" id="KW-1185">Reference proteome</keyword>
<dbReference type="SUPFAM" id="SSF52540">
    <property type="entry name" value="P-loop containing nucleoside triphosphate hydrolases"/>
    <property type="match status" value="1"/>
</dbReference>